<organism evidence="5 6">
    <name type="scientific">Chytriomyces confervae</name>
    <dbReference type="NCBI Taxonomy" id="246404"/>
    <lineage>
        <taxon>Eukaryota</taxon>
        <taxon>Fungi</taxon>
        <taxon>Fungi incertae sedis</taxon>
        <taxon>Chytridiomycota</taxon>
        <taxon>Chytridiomycota incertae sedis</taxon>
        <taxon>Chytridiomycetes</taxon>
        <taxon>Chytridiales</taxon>
        <taxon>Chytriomycetaceae</taxon>
        <taxon>Chytriomyces</taxon>
    </lineage>
</organism>
<feature type="region of interest" description="Disordered" evidence="3">
    <location>
        <begin position="1"/>
        <end position="20"/>
    </location>
</feature>
<keyword evidence="1 2" id="KW-0371">Homeobox</keyword>
<protein>
    <recommendedName>
        <fullName evidence="4">Homeobox domain-containing protein</fullName>
    </recommendedName>
</protein>
<evidence type="ECO:0000313" key="6">
    <source>
        <dbReference type="Proteomes" id="UP000320333"/>
    </source>
</evidence>
<evidence type="ECO:0000256" key="3">
    <source>
        <dbReference type="SAM" id="MobiDB-lite"/>
    </source>
</evidence>
<reference evidence="5 6" key="1">
    <citation type="journal article" date="2019" name="Sci. Rep.">
        <title>Comparative genomics of chytrid fungi reveal insights into the obligate biotrophic and pathogenic lifestyle of Synchytrium endobioticum.</title>
        <authorList>
            <person name="van de Vossenberg B.T.L.H."/>
            <person name="Warris S."/>
            <person name="Nguyen H.D.T."/>
            <person name="van Gent-Pelzer M.P.E."/>
            <person name="Joly D.L."/>
            <person name="van de Geest H.C."/>
            <person name="Bonants P.J.M."/>
            <person name="Smith D.S."/>
            <person name="Levesque C.A."/>
            <person name="van der Lee T.A.J."/>
        </authorList>
    </citation>
    <scope>NUCLEOTIDE SEQUENCE [LARGE SCALE GENOMIC DNA]</scope>
    <source>
        <strain evidence="5 6">CBS 675.73</strain>
    </source>
</reference>
<dbReference type="OrthoDB" id="6159439at2759"/>
<dbReference type="Pfam" id="PF00046">
    <property type="entry name" value="Homeodomain"/>
    <property type="match status" value="1"/>
</dbReference>
<feature type="compositionally biased region" description="Polar residues" evidence="3">
    <location>
        <begin position="1"/>
        <end position="17"/>
    </location>
</feature>
<evidence type="ECO:0000259" key="4">
    <source>
        <dbReference type="PROSITE" id="PS50071"/>
    </source>
</evidence>
<evidence type="ECO:0000256" key="1">
    <source>
        <dbReference type="PROSITE-ProRule" id="PRU00108"/>
    </source>
</evidence>
<keyword evidence="6" id="KW-1185">Reference proteome</keyword>
<dbReference type="PROSITE" id="PS50071">
    <property type="entry name" value="HOMEOBOX_2"/>
    <property type="match status" value="1"/>
</dbReference>
<dbReference type="GO" id="GO:0005634">
    <property type="term" value="C:nucleus"/>
    <property type="evidence" value="ECO:0007669"/>
    <property type="project" value="UniProtKB-SubCell"/>
</dbReference>
<feature type="domain" description="Homeobox" evidence="4">
    <location>
        <begin position="180"/>
        <end position="229"/>
    </location>
</feature>
<gene>
    <name evidence="5" type="ORF">CcCBS67573_g08820</name>
</gene>
<keyword evidence="1 2" id="KW-0238">DNA-binding</keyword>
<dbReference type="InterPro" id="IPR009057">
    <property type="entry name" value="Homeodomain-like_sf"/>
</dbReference>
<dbReference type="GO" id="GO:0003677">
    <property type="term" value="F:DNA binding"/>
    <property type="evidence" value="ECO:0007669"/>
    <property type="project" value="UniProtKB-UniRule"/>
</dbReference>
<dbReference type="Gene3D" id="1.10.10.60">
    <property type="entry name" value="Homeodomain-like"/>
    <property type="match status" value="1"/>
</dbReference>
<dbReference type="EMBL" id="QEAP01000641">
    <property type="protein sequence ID" value="TPX62707.1"/>
    <property type="molecule type" value="Genomic_DNA"/>
</dbReference>
<evidence type="ECO:0000313" key="5">
    <source>
        <dbReference type="EMBL" id="TPX62707.1"/>
    </source>
</evidence>
<comment type="subcellular location">
    <subcellularLocation>
        <location evidence="1 2">Nucleus</location>
    </subcellularLocation>
</comment>
<keyword evidence="1 2" id="KW-0539">Nucleus</keyword>
<sequence>MTASNNRLGHSLESQRPQPNPLHFEMQLQSQLHLFNFLNSNSSTTFKHFSQPPVKREHESTHLVSPMDTPLVSHNPNFYSQMPYLGGNPIGMSMGHSLPWDHALEFSSLEQTPQLSFDASVPRSDSETSSIFASAAAFVDKGVSECASTNARISNKKARKSANKTARPSAATTTSQHSSSSSSLPRFRATELELQVLSTEFDQNPFPTCADRQRIATTLGMNTRQVQFW</sequence>
<dbReference type="CDD" id="cd00086">
    <property type="entry name" value="homeodomain"/>
    <property type="match status" value="1"/>
</dbReference>
<feature type="compositionally biased region" description="Low complexity" evidence="3">
    <location>
        <begin position="169"/>
        <end position="183"/>
    </location>
</feature>
<name>A0A507EH02_9FUNG</name>
<accession>A0A507EH02</accession>
<feature type="region of interest" description="Disordered" evidence="3">
    <location>
        <begin position="152"/>
        <end position="186"/>
    </location>
</feature>
<proteinExistence type="predicted"/>
<dbReference type="SUPFAM" id="SSF46689">
    <property type="entry name" value="Homeodomain-like"/>
    <property type="match status" value="1"/>
</dbReference>
<dbReference type="InterPro" id="IPR001356">
    <property type="entry name" value="HD"/>
</dbReference>
<dbReference type="AlphaFoldDB" id="A0A507EH02"/>
<evidence type="ECO:0000256" key="2">
    <source>
        <dbReference type="RuleBase" id="RU000682"/>
    </source>
</evidence>
<dbReference type="Proteomes" id="UP000320333">
    <property type="component" value="Unassembled WGS sequence"/>
</dbReference>
<comment type="caution">
    <text evidence="5">The sequence shown here is derived from an EMBL/GenBank/DDBJ whole genome shotgun (WGS) entry which is preliminary data.</text>
</comment>